<dbReference type="AlphaFoldDB" id="A0A6M3IL38"/>
<feature type="domain" description="HNH nuclease" evidence="2">
    <location>
        <begin position="108"/>
        <end position="146"/>
    </location>
</feature>
<protein>
    <submittedName>
        <fullName evidence="3">Putative homing endonuclease</fullName>
    </submittedName>
</protein>
<evidence type="ECO:0000256" key="1">
    <source>
        <dbReference type="SAM" id="MobiDB-lite"/>
    </source>
</evidence>
<proteinExistence type="predicted"/>
<feature type="region of interest" description="Disordered" evidence="1">
    <location>
        <begin position="55"/>
        <end position="80"/>
    </location>
</feature>
<reference evidence="3" key="1">
    <citation type="submission" date="2020-03" db="EMBL/GenBank/DDBJ databases">
        <title>The deep terrestrial virosphere.</title>
        <authorList>
            <person name="Holmfeldt K."/>
            <person name="Nilsson E."/>
            <person name="Simone D."/>
            <person name="Lopez-Fernandez M."/>
            <person name="Wu X."/>
            <person name="de Brujin I."/>
            <person name="Lundin D."/>
            <person name="Andersson A."/>
            <person name="Bertilsson S."/>
            <person name="Dopson M."/>
        </authorList>
    </citation>
    <scope>NUCLEOTIDE SEQUENCE</scope>
    <source>
        <strain evidence="3">MM415B01502</strain>
    </source>
</reference>
<organism evidence="3">
    <name type="scientific">viral metagenome</name>
    <dbReference type="NCBI Taxonomy" id="1070528"/>
    <lineage>
        <taxon>unclassified sequences</taxon>
        <taxon>metagenomes</taxon>
        <taxon>organismal metagenomes</taxon>
    </lineage>
</organism>
<evidence type="ECO:0000313" key="3">
    <source>
        <dbReference type="EMBL" id="QJA58113.1"/>
    </source>
</evidence>
<dbReference type="EMBL" id="MT141308">
    <property type="protein sequence ID" value="QJA58113.1"/>
    <property type="molecule type" value="Genomic_DNA"/>
</dbReference>
<dbReference type="InterPro" id="IPR003615">
    <property type="entry name" value="HNH_nuc"/>
</dbReference>
<keyword evidence="3" id="KW-0255">Endonuclease</keyword>
<keyword evidence="3" id="KW-0378">Hydrolase</keyword>
<dbReference type="Gene3D" id="3.90.75.20">
    <property type="match status" value="1"/>
</dbReference>
<name>A0A6M3IL38_9ZZZZ</name>
<dbReference type="InterPro" id="IPR044925">
    <property type="entry name" value="His-Me_finger_sf"/>
</dbReference>
<sequence length="232" mass="26352">MPKGIYPRNPNSKSCGPRKFPREDDQKISQLYSKGMTQLELAEMFGVGKRTILRSLRRTNTSTDGRKGSPGSKNPAWKGGRIVDKNGYVLVHRPHHPKANYGGYIREHRLVMEEILGRPMTRREVIHHKDGNHANNSPDNLVLFSDNGSHLGVELLGKIPKWTEEGLKKLAARKAPVMKGIPRPPTGTGVRQSRKKMIRQFLRETSELQDIGPVAMLPQLPTFRRREKKQTR</sequence>
<dbReference type="Pfam" id="PF13392">
    <property type="entry name" value="HNH_3"/>
    <property type="match status" value="1"/>
</dbReference>
<evidence type="ECO:0000259" key="2">
    <source>
        <dbReference type="Pfam" id="PF13392"/>
    </source>
</evidence>
<feature type="region of interest" description="Disordered" evidence="1">
    <location>
        <begin position="1"/>
        <end position="24"/>
    </location>
</feature>
<accession>A0A6M3IL38</accession>
<dbReference type="GO" id="GO:0004519">
    <property type="term" value="F:endonuclease activity"/>
    <property type="evidence" value="ECO:0007669"/>
    <property type="project" value="UniProtKB-KW"/>
</dbReference>
<gene>
    <name evidence="3" type="ORF">MM415B01502_0026</name>
</gene>
<dbReference type="SUPFAM" id="SSF54060">
    <property type="entry name" value="His-Me finger endonucleases"/>
    <property type="match status" value="1"/>
</dbReference>
<keyword evidence="3" id="KW-0540">Nuclease</keyword>